<name>A0A9D4SBT0_DREPO</name>
<comment type="caution">
    <text evidence="2">The sequence shown here is derived from an EMBL/GenBank/DDBJ whole genome shotgun (WGS) entry which is preliminary data.</text>
</comment>
<evidence type="ECO:0000256" key="1">
    <source>
        <dbReference type="SAM" id="SignalP"/>
    </source>
</evidence>
<keyword evidence="1" id="KW-0732">Signal</keyword>
<dbReference type="AlphaFoldDB" id="A0A9D4SBT0"/>
<evidence type="ECO:0008006" key="4">
    <source>
        <dbReference type="Google" id="ProtNLM"/>
    </source>
</evidence>
<evidence type="ECO:0000313" key="2">
    <source>
        <dbReference type="EMBL" id="KAH3898318.1"/>
    </source>
</evidence>
<feature type="signal peptide" evidence="1">
    <location>
        <begin position="1"/>
        <end position="21"/>
    </location>
</feature>
<dbReference type="Proteomes" id="UP000828390">
    <property type="component" value="Unassembled WGS sequence"/>
</dbReference>
<dbReference type="EMBL" id="JAIWYP010000001">
    <property type="protein sequence ID" value="KAH3898318.1"/>
    <property type="molecule type" value="Genomic_DNA"/>
</dbReference>
<reference evidence="2" key="2">
    <citation type="submission" date="2020-11" db="EMBL/GenBank/DDBJ databases">
        <authorList>
            <person name="McCartney M.A."/>
            <person name="Auch B."/>
            <person name="Kono T."/>
            <person name="Mallez S."/>
            <person name="Becker A."/>
            <person name="Gohl D.M."/>
            <person name="Silverstein K.A.T."/>
            <person name="Koren S."/>
            <person name="Bechman K.B."/>
            <person name="Herman A."/>
            <person name="Abrahante J.E."/>
            <person name="Garbe J."/>
        </authorList>
    </citation>
    <scope>NUCLEOTIDE SEQUENCE</scope>
    <source>
        <strain evidence="2">Duluth1</strain>
        <tissue evidence="2">Whole animal</tissue>
    </source>
</reference>
<accession>A0A9D4SBT0</accession>
<organism evidence="2 3">
    <name type="scientific">Dreissena polymorpha</name>
    <name type="common">Zebra mussel</name>
    <name type="synonym">Mytilus polymorpha</name>
    <dbReference type="NCBI Taxonomy" id="45954"/>
    <lineage>
        <taxon>Eukaryota</taxon>
        <taxon>Metazoa</taxon>
        <taxon>Spiralia</taxon>
        <taxon>Lophotrochozoa</taxon>
        <taxon>Mollusca</taxon>
        <taxon>Bivalvia</taxon>
        <taxon>Autobranchia</taxon>
        <taxon>Heteroconchia</taxon>
        <taxon>Euheterodonta</taxon>
        <taxon>Imparidentia</taxon>
        <taxon>Neoheterodontei</taxon>
        <taxon>Myida</taxon>
        <taxon>Dreissenoidea</taxon>
        <taxon>Dreissenidae</taxon>
        <taxon>Dreissena</taxon>
    </lineage>
</organism>
<sequence length="186" mass="21045">MQLRKKCLFVLLHVIVATCSIEPSSPIRSRFEFEERLLERVLKNELALTTTLNEILKTNAKVVDALKQDEKIKVESSLALMEKQQIKMESRLSDFVKNASNNINSTLDNSLNILKDQLKVPTIYFRAHLTASSTDLSNNQDVVFSKVEVSASVAMGHQVWVRTTMESKFSVHFTGFNLFSGTLIHS</sequence>
<gene>
    <name evidence="2" type="ORF">DPMN_022546</name>
</gene>
<keyword evidence="3" id="KW-1185">Reference proteome</keyword>
<evidence type="ECO:0000313" key="3">
    <source>
        <dbReference type="Proteomes" id="UP000828390"/>
    </source>
</evidence>
<protein>
    <recommendedName>
        <fullName evidence="4">C1q domain-containing protein</fullName>
    </recommendedName>
</protein>
<reference evidence="2" key="1">
    <citation type="journal article" date="2019" name="bioRxiv">
        <title>The Genome of the Zebra Mussel, Dreissena polymorpha: A Resource for Invasive Species Research.</title>
        <authorList>
            <person name="McCartney M.A."/>
            <person name="Auch B."/>
            <person name="Kono T."/>
            <person name="Mallez S."/>
            <person name="Zhang Y."/>
            <person name="Obille A."/>
            <person name="Becker A."/>
            <person name="Abrahante J.E."/>
            <person name="Garbe J."/>
            <person name="Badalamenti J.P."/>
            <person name="Herman A."/>
            <person name="Mangelson H."/>
            <person name="Liachko I."/>
            <person name="Sullivan S."/>
            <person name="Sone E.D."/>
            <person name="Koren S."/>
            <person name="Silverstein K.A.T."/>
            <person name="Beckman K.B."/>
            <person name="Gohl D.M."/>
        </authorList>
    </citation>
    <scope>NUCLEOTIDE SEQUENCE</scope>
    <source>
        <strain evidence="2">Duluth1</strain>
        <tissue evidence="2">Whole animal</tissue>
    </source>
</reference>
<proteinExistence type="predicted"/>
<feature type="chain" id="PRO_5038537781" description="C1q domain-containing protein" evidence="1">
    <location>
        <begin position="22"/>
        <end position="186"/>
    </location>
</feature>